<dbReference type="Proteomes" id="UP000176451">
    <property type="component" value="Unassembled WGS sequence"/>
</dbReference>
<sequence>MLKKEIIWREVLFQALEKKNNLFTQKALADKFGYSLSTIFNALKAPREIKSIKVSGRNFKIINPQKFLYLWATLRRLDRDIIYQTHINEAVLQIEKQLPQQVVFAAYTACKKYISFVPADYDKVYVYIQSAEIAEIQKRFPLKKGYSNLIILRSDPLLDKYGQITTLAQTFVDLWNLEDWYADEFQKSLMEKVNAILA</sequence>
<evidence type="ECO:0008006" key="3">
    <source>
        <dbReference type="Google" id="ProtNLM"/>
    </source>
</evidence>
<organism evidence="1 2">
    <name type="scientific">Candidatus Berkelbacteria bacterium RIFCSPHIGHO2_12_FULL_36_9</name>
    <dbReference type="NCBI Taxonomy" id="1797469"/>
    <lineage>
        <taxon>Bacteria</taxon>
        <taxon>Candidatus Berkelbacteria</taxon>
    </lineage>
</organism>
<evidence type="ECO:0000313" key="1">
    <source>
        <dbReference type="EMBL" id="OGD65375.1"/>
    </source>
</evidence>
<comment type="caution">
    <text evidence="1">The sequence shown here is derived from an EMBL/GenBank/DDBJ whole genome shotgun (WGS) entry which is preliminary data.</text>
</comment>
<evidence type="ECO:0000313" key="2">
    <source>
        <dbReference type="Proteomes" id="UP000176451"/>
    </source>
</evidence>
<gene>
    <name evidence="1" type="ORF">A3F08_01715</name>
</gene>
<proteinExistence type="predicted"/>
<dbReference type="AlphaFoldDB" id="A0A1F5EDD1"/>
<accession>A0A1F5EDD1</accession>
<protein>
    <recommendedName>
        <fullName evidence="3">Helix-turn-helix type 11 domain-containing protein</fullName>
    </recommendedName>
</protein>
<name>A0A1F5EDD1_9BACT</name>
<dbReference type="EMBL" id="MEZV01000059">
    <property type="protein sequence ID" value="OGD65375.1"/>
    <property type="molecule type" value="Genomic_DNA"/>
</dbReference>
<reference evidence="1 2" key="1">
    <citation type="journal article" date="2016" name="Nat. Commun.">
        <title>Thousands of microbial genomes shed light on interconnected biogeochemical processes in an aquifer system.</title>
        <authorList>
            <person name="Anantharaman K."/>
            <person name="Brown C.T."/>
            <person name="Hug L.A."/>
            <person name="Sharon I."/>
            <person name="Castelle C.J."/>
            <person name="Probst A.J."/>
            <person name="Thomas B.C."/>
            <person name="Singh A."/>
            <person name="Wilkins M.J."/>
            <person name="Karaoz U."/>
            <person name="Brodie E.L."/>
            <person name="Williams K.H."/>
            <person name="Hubbard S.S."/>
            <person name="Banfield J.F."/>
        </authorList>
    </citation>
    <scope>NUCLEOTIDE SEQUENCE [LARGE SCALE GENOMIC DNA]</scope>
</reference>